<keyword evidence="3" id="KW-0862">Zinc</keyword>
<sequence length="115" mass="13153">MDFESDKYYGQNDKLDDQLTQISKGNISTNSRSDNQLIQTSEGSISTNSKNTERPSPLWQYYSFDSKYSDIPICDKCGQKFSSKSGNSSLERHLNSQHNIIIPKIKCYQTKLPFV</sequence>
<evidence type="ECO:0000256" key="1">
    <source>
        <dbReference type="ARBA" id="ARBA00022723"/>
    </source>
</evidence>
<dbReference type="EMBL" id="CAJVPY010026014">
    <property type="protein sequence ID" value="CAG8789093.1"/>
    <property type="molecule type" value="Genomic_DNA"/>
</dbReference>
<name>A0A9N9P4F5_9GLOM</name>
<evidence type="ECO:0000313" key="7">
    <source>
        <dbReference type="Proteomes" id="UP000789405"/>
    </source>
</evidence>
<feature type="domain" description="BED-type" evidence="5">
    <location>
        <begin position="56"/>
        <end position="99"/>
    </location>
</feature>
<dbReference type="AlphaFoldDB" id="A0A9N9P4F5"/>
<dbReference type="Pfam" id="PF02892">
    <property type="entry name" value="zf-BED"/>
    <property type="match status" value="1"/>
</dbReference>
<feature type="non-terminal residue" evidence="6">
    <location>
        <position position="115"/>
    </location>
</feature>
<dbReference type="OrthoDB" id="2415594at2759"/>
<dbReference type="InterPro" id="IPR036236">
    <property type="entry name" value="Znf_C2H2_sf"/>
</dbReference>
<keyword evidence="7" id="KW-1185">Reference proteome</keyword>
<evidence type="ECO:0000256" key="4">
    <source>
        <dbReference type="SAM" id="MobiDB-lite"/>
    </source>
</evidence>
<evidence type="ECO:0000256" key="2">
    <source>
        <dbReference type="ARBA" id="ARBA00022771"/>
    </source>
</evidence>
<keyword evidence="2" id="KW-0863">Zinc-finger</keyword>
<evidence type="ECO:0000259" key="5">
    <source>
        <dbReference type="Pfam" id="PF02892"/>
    </source>
</evidence>
<dbReference type="Proteomes" id="UP000789405">
    <property type="component" value="Unassembled WGS sequence"/>
</dbReference>
<evidence type="ECO:0000313" key="6">
    <source>
        <dbReference type="EMBL" id="CAG8789093.1"/>
    </source>
</evidence>
<comment type="caution">
    <text evidence="6">The sequence shown here is derived from an EMBL/GenBank/DDBJ whole genome shotgun (WGS) entry which is preliminary data.</text>
</comment>
<gene>
    <name evidence="6" type="ORF">DERYTH_LOCUS21034</name>
</gene>
<dbReference type="GO" id="GO:0003677">
    <property type="term" value="F:DNA binding"/>
    <property type="evidence" value="ECO:0007669"/>
    <property type="project" value="InterPro"/>
</dbReference>
<feature type="compositionally biased region" description="Polar residues" evidence="4">
    <location>
        <begin position="18"/>
        <end position="50"/>
    </location>
</feature>
<proteinExistence type="predicted"/>
<dbReference type="InterPro" id="IPR003656">
    <property type="entry name" value="Znf_BED"/>
</dbReference>
<protein>
    <submittedName>
        <fullName evidence="6">21927_t:CDS:1</fullName>
    </submittedName>
</protein>
<dbReference type="SUPFAM" id="SSF57667">
    <property type="entry name" value="beta-beta-alpha zinc fingers"/>
    <property type="match status" value="1"/>
</dbReference>
<reference evidence="6" key="1">
    <citation type="submission" date="2021-06" db="EMBL/GenBank/DDBJ databases">
        <authorList>
            <person name="Kallberg Y."/>
            <person name="Tangrot J."/>
            <person name="Rosling A."/>
        </authorList>
    </citation>
    <scope>NUCLEOTIDE SEQUENCE</scope>
    <source>
        <strain evidence="6">MA453B</strain>
    </source>
</reference>
<dbReference type="GO" id="GO:0008270">
    <property type="term" value="F:zinc ion binding"/>
    <property type="evidence" value="ECO:0007669"/>
    <property type="project" value="UniProtKB-KW"/>
</dbReference>
<evidence type="ECO:0000256" key="3">
    <source>
        <dbReference type="ARBA" id="ARBA00022833"/>
    </source>
</evidence>
<organism evidence="6 7">
    <name type="scientific">Dentiscutata erythropus</name>
    <dbReference type="NCBI Taxonomy" id="1348616"/>
    <lineage>
        <taxon>Eukaryota</taxon>
        <taxon>Fungi</taxon>
        <taxon>Fungi incertae sedis</taxon>
        <taxon>Mucoromycota</taxon>
        <taxon>Glomeromycotina</taxon>
        <taxon>Glomeromycetes</taxon>
        <taxon>Diversisporales</taxon>
        <taxon>Gigasporaceae</taxon>
        <taxon>Dentiscutata</taxon>
    </lineage>
</organism>
<feature type="compositionally biased region" description="Basic and acidic residues" evidence="4">
    <location>
        <begin position="1"/>
        <end position="17"/>
    </location>
</feature>
<feature type="region of interest" description="Disordered" evidence="4">
    <location>
        <begin position="1"/>
        <end position="55"/>
    </location>
</feature>
<keyword evidence="1" id="KW-0479">Metal-binding</keyword>
<accession>A0A9N9P4F5</accession>